<accession>A0A7W3T9V5</accession>
<comment type="caution">
    <text evidence="1">The sequence shown here is derived from an EMBL/GenBank/DDBJ whole genome shotgun (WGS) entry which is preliminary data.</text>
</comment>
<sequence length="32" mass="3476">MRSTEEQLRLTVAALLFATGETQRELGAGIGR</sequence>
<protein>
    <submittedName>
        <fullName evidence="1">XRE family transcriptional regulator</fullName>
    </submittedName>
</protein>
<dbReference type="Proteomes" id="UP000538929">
    <property type="component" value="Unassembled WGS sequence"/>
</dbReference>
<dbReference type="AlphaFoldDB" id="A0A7W3T9V5"/>
<name>A0A7W3T9V5_9ACTN</name>
<evidence type="ECO:0000313" key="2">
    <source>
        <dbReference type="Proteomes" id="UP000538929"/>
    </source>
</evidence>
<evidence type="ECO:0000313" key="1">
    <source>
        <dbReference type="EMBL" id="MBB0242873.1"/>
    </source>
</evidence>
<proteinExistence type="predicted"/>
<keyword evidence="2" id="KW-1185">Reference proteome</keyword>
<organism evidence="1 2">
    <name type="scientific">Streptomyces alkaliphilus</name>
    <dbReference type="NCBI Taxonomy" id="1472722"/>
    <lineage>
        <taxon>Bacteria</taxon>
        <taxon>Bacillati</taxon>
        <taxon>Actinomycetota</taxon>
        <taxon>Actinomycetes</taxon>
        <taxon>Kitasatosporales</taxon>
        <taxon>Streptomycetaceae</taxon>
        <taxon>Streptomyces</taxon>
    </lineage>
</organism>
<feature type="non-terminal residue" evidence="1">
    <location>
        <position position="32"/>
    </location>
</feature>
<reference evidence="2" key="1">
    <citation type="submission" date="2019-10" db="EMBL/GenBank/DDBJ databases">
        <title>Streptomyces sp. nov., a novel actinobacterium isolated from alkaline environment.</title>
        <authorList>
            <person name="Golinska P."/>
        </authorList>
    </citation>
    <scope>NUCLEOTIDE SEQUENCE [LARGE SCALE GENOMIC DNA]</scope>
    <source>
        <strain evidence="2">DSM 42118</strain>
    </source>
</reference>
<dbReference type="EMBL" id="VKHT01000024">
    <property type="protein sequence ID" value="MBB0242873.1"/>
    <property type="molecule type" value="Genomic_DNA"/>
</dbReference>
<gene>
    <name evidence="1" type="ORF">FNQ90_01815</name>
</gene>